<name>A0A381UX05_9ZZZZ</name>
<dbReference type="SUPFAM" id="SSF51197">
    <property type="entry name" value="Clavaminate synthase-like"/>
    <property type="match status" value="1"/>
</dbReference>
<evidence type="ECO:0000313" key="1">
    <source>
        <dbReference type="EMBL" id="SVA32128.1"/>
    </source>
</evidence>
<reference evidence="1" key="1">
    <citation type="submission" date="2018-05" db="EMBL/GenBank/DDBJ databases">
        <authorList>
            <person name="Lanie J.A."/>
            <person name="Ng W.-L."/>
            <person name="Kazmierczak K.M."/>
            <person name="Andrzejewski T.M."/>
            <person name="Davidsen T.M."/>
            <person name="Wayne K.J."/>
            <person name="Tettelin H."/>
            <person name="Glass J.I."/>
            <person name="Rusch D."/>
            <person name="Podicherti R."/>
            <person name="Tsui H.-C.T."/>
            <person name="Winkler M.E."/>
        </authorList>
    </citation>
    <scope>NUCLEOTIDE SEQUENCE</scope>
</reference>
<proteinExistence type="predicted"/>
<gene>
    <name evidence="1" type="ORF">METZ01_LOCUS84982</name>
</gene>
<dbReference type="Gene3D" id="2.60.120.620">
    <property type="entry name" value="q2cbj1_9rhob like domain"/>
    <property type="match status" value="1"/>
</dbReference>
<organism evidence="1">
    <name type="scientific">marine metagenome</name>
    <dbReference type="NCBI Taxonomy" id="408172"/>
    <lineage>
        <taxon>unclassified sequences</taxon>
        <taxon>metagenomes</taxon>
        <taxon>ecological metagenomes</taxon>
    </lineage>
</organism>
<dbReference type="AlphaFoldDB" id="A0A381UX05"/>
<dbReference type="EMBL" id="UINC01007225">
    <property type="protein sequence ID" value="SVA32128.1"/>
    <property type="molecule type" value="Genomic_DNA"/>
</dbReference>
<dbReference type="InterPro" id="IPR008775">
    <property type="entry name" value="Phytyl_CoA_dOase-like"/>
</dbReference>
<sequence length="257" mass="28483">SNLRELDVVGYTVLPAAFSHAFADELRQETHRNHAGRQEGASFRATMLLQRGAIWEQAALHPWVLTLAEYLLGRGCLMYQSDTIVKETGQETHPGMHSDYGASRINEPFPDYCLEATAVWAIDEFQAKHGPTVIRPGSFKERRQVPPGTTQEGAQLIEMESGSIAFWHGATWHGSTPRTAPGQRTSLHNAYSRNFVRTIERYEDIDPAIIARNPPAFSTLCGLDDPFGKSGDEGADFERLMYCAAAGYGQAELLEQA</sequence>
<evidence type="ECO:0008006" key="2">
    <source>
        <dbReference type="Google" id="ProtNLM"/>
    </source>
</evidence>
<protein>
    <recommendedName>
        <fullName evidence="2">Phytanoyl-CoA dioxygenase</fullName>
    </recommendedName>
</protein>
<feature type="non-terminal residue" evidence="1">
    <location>
        <position position="1"/>
    </location>
</feature>
<dbReference type="Pfam" id="PF05721">
    <property type="entry name" value="PhyH"/>
    <property type="match status" value="1"/>
</dbReference>
<accession>A0A381UX05</accession>